<keyword evidence="2" id="KW-0687">Ribonucleoprotein</keyword>
<dbReference type="PANTHER" id="PTHR11489">
    <property type="entry name" value="40S RIBOSOMAL PROTEIN SA"/>
    <property type="match status" value="1"/>
</dbReference>
<proteinExistence type="predicted"/>
<evidence type="ECO:0000256" key="1">
    <source>
        <dbReference type="ARBA" id="ARBA00022980"/>
    </source>
</evidence>
<keyword evidence="5" id="KW-1185">Reference proteome</keyword>
<sequence>MGQSLELGCFCFITHGVAELFYPETMTALGALLIDSEQIPTVLQFERPHLCSLWAELFQDGSPNGDDIAIKNHKDLIVQSDRTHGQRAVLKFAQCTGAHAIAGKYMPRALTNRLRISQ</sequence>
<dbReference type="EMBL" id="JARBHA010000012">
    <property type="protein sequence ID" value="KAJ9686515.1"/>
    <property type="molecule type" value="Genomic_DNA"/>
</dbReference>
<evidence type="ECO:0000256" key="2">
    <source>
        <dbReference type="ARBA" id="ARBA00023274"/>
    </source>
</evidence>
<dbReference type="SUPFAM" id="SSF52313">
    <property type="entry name" value="Ribosomal protein S2"/>
    <property type="match status" value="1"/>
</dbReference>
<dbReference type="GO" id="GO:0006412">
    <property type="term" value="P:translation"/>
    <property type="evidence" value="ECO:0007669"/>
    <property type="project" value="InterPro"/>
</dbReference>
<organism evidence="4 5">
    <name type="scientific">Vitis rotundifolia</name>
    <name type="common">Muscadine grape</name>
    <dbReference type="NCBI Taxonomy" id="103349"/>
    <lineage>
        <taxon>Eukaryota</taxon>
        <taxon>Viridiplantae</taxon>
        <taxon>Streptophyta</taxon>
        <taxon>Embryophyta</taxon>
        <taxon>Tracheophyta</taxon>
        <taxon>Spermatophyta</taxon>
        <taxon>Magnoliopsida</taxon>
        <taxon>eudicotyledons</taxon>
        <taxon>Gunneridae</taxon>
        <taxon>Pentapetalae</taxon>
        <taxon>rosids</taxon>
        <taxon>Vitales</taxon>
        <taxon>Vitaceae</taxon>
        <taxon>Viteae</taxon>
        <taxon>Vitis</taxon>
    </lineage>
</organism>
<reference evidence="4 5" key="1">
    <citation type="journal article" date="2023" name="BMC Biotechnol.">
        <title>Vitis rotundifolia cv Carlos genome sequencing.</title>
        <authorList>
            <person name="Huff M."/>
            <person name="Hulse-Kemp A."/>
            <person name="Scheffler B."/>
            <person name="Youngblood R."/>
            <person name="Simpson S."/>
            <person name="Babiker E."/>
            <person name="Staton M."/>
        </authorList>
    </citation>
    <scope>NUCLEOTIDE SEQUENCE [LARGE SCALE GENOMIC DNA]</scope>
    <source>
        <tissue evidence="4">Leaf</tissue>
    </source>
</reference>
<protein>
    <submittedName>
        <fullName evidence="4">Uncharacterized protein</fullName>
    </submittedName>
</protein>
<dbReference type="AlphaFoldDB" id="A0AA39DJF6"/>
<keyword evidence="1" id="KW-0689">Ribosomal protein</keyword>
<evidence type="ECO:0000313" key="5">
    <source>
        <dbReference type="Proteomes" id="UP001168098"/>
    </source>
</evidence>
<dbReference type="Proteomes" id="UP001168098">
    <property type="component" value="Unassembled WGS sequence"/>
</dbReference>
<evidence type="ECO:0000313" key="3">
    <source>
        <dbReference type="EMBL" id="KAJ9686515.1"/>
    </source>
</evidence>
<gene>
    <name evidence="3" type="ORF">PVL29_015423</name>
    <name evidence="4" type="ORF">PVL29_015424</name>
</gene>
<evidence type="ECO:0000313" key="4">
    <source>
        <dbReference type="EMBL" id="KAJ9686516.1"/>
    </source>
</evidence>
<comment type="caution">
    <text evidence="4">The sequence shown here is derived from an EMBL/GenBank/DDBJ whole genome shotgun (WGS) entry which is preliminary data.</text>
</comment>
<dbReference type="GO" id="GO:0015935">
    <property type="term" value="C:small ribosomal subunit"/>
    <property type="evidence" value="ECO:0007669"/>
    <property type="project" value="InterPro"/>
</dbReference>
<dbReference type="InterPro" id="IPR023591">
    <property type="entry name" value="Ribosomal_uS2_flav_dom_sf"/>
</dbReference>
<dbReference type="GO" id="GO:0003735">
    <property type="term" value="F:structural constituent of ribosome"/>
    <property type="evidence" value="ECO:0007669"/>
    <property type="project" value="InterPro"/>
</dbReference>
<name>A0AA39DJF6_VITRO</name>
<dbReference type="EMBL" id="JARBHA010000012">
    <property type="protein sequence ID" value="KAJ9686516.1"/>
    <property type="molecule type" value="Genomic_DNA"/>
</dbReference>
<dbReference type="InterPro" id="IPR005707">
    <property type="entry name" value="Ribosomal_uS2_euk/arc"/>
</dbReference>
<dbReference type="Gene3D" id="3.40.50.10490">
    <property type="entry name" value="Glucose-6-phosphate isomerase like protein, domain 1"/>
    <property type="match status" value="1"/>
</dbReference>
<accession>A0AA39DJF6</accession>